<reference evidence="2 3" key="1">
    <citation type="journal article" date="2021" name="Environ. Microbiol.">
        <title>New insights into the diversity and evolution of the archaeal mobilome from three complete genomes of Saccharolobus shibatae.</title>
        <authorList>
            <person name="Medvedeva S."/>
            <person name="Brandt D."/>
            <person name="Cvirkaite-Krupovic V."/>
            <person name="Liu Y."/>
            <person name="Severinov K."/>
            <person name="Ishino S."/>
            <person name="Ishino Y."/>
            <person name="Prangishvili D."/>
            <person name="Kalinowski J."/>
            <person name="Krupovic M."/>
        </authorList>
    </citation>
    <scope>NUCLEOTIDE SEQUENCE [LARGE SCALE GENOMIC DNA]</scope>
    <source>
        <strain evidence="2 3">S38A</strain>
    </source>
</reference>
<dbReference type="InterPro" id="IPR009321">
    <property type="entry name" value="DUF973"/>
</dbReference>
<dbReference type="EMBL" id="CP077713">
    <property type="protein sequence ID" value="QXJ35462.1"/>
    <property type="molecule type" value="Genomic_DNA"/>
</dbReference>
<evidence type="ECO:0000313" key="3">
    <source>
        <dbReference type="Proteomes" id="UP000694036"/>
    </source>
</evidence>
<dbReference type="RefSeq" id="WP_218258020.1">
    <property type="nucleotide sequence ID" value="NZ_CP077713.1"/>
</dbReference>
<dbReference type="Pfam" id="PF06157">
    <property type="entry name" value="DUF973"/>
    <property type="match status" value="1"/>
</dbReference>
<dbReference type="AlphaFoldDB" id="A0A8F5H0C5"/>
<keyword evidence="3" id="KW-1185">Reference proteome</keyword>
<protein>
    <recommendedName>
        <fullName evidence="4">DUF973 family protein</fullName>
    </recommendedName>
</protein>
<feature type="transmembrane region" description="Helical" evidence="1">
    <location>
        <begin position="134"/>
        <end position="157"/>
    </location>
</feature>
<organism evidence="2 3">
    <name type="scientific">Saccharolobus shibatae</name>
    <dbReference type="NCBI Taxonomy" id="2286"/>
    <lineage>
        <taxon>Archaea</taxon>
        <taxon>Thermoproteota</taxon>
        <taxon>Thermoprotei</taxon>
        <taxon>Sulfolobales</taxon>
        <taxon>Sulfolobaceae</taxon>
        <taxon>Saccharolobus</taxon>
    </lineage>
</organism>
<feature type="transmembrane region" description="Helical" evidence="1">
    <location>
        <begin position="107"/>
        <end position="128"/>
    </location>
</feature>
<feature type="transmembrane region" description="Helical" evidence="1">
    <location>
        <begin position="64"/>
        <end position="86"/>
    </location>
</feature>
<accession>A0A8F5H0C5</accession>
<feature type="transmembrane region" description="Helical" evidence="1">
    <location>
        <begin position="20"/>
        <end position="44"/>
    </location>
</feature>
<evidence type="ECO:0000256" key="1">
    <source>
        <dbReference type="SAM" id="Phobius"/>
    </source>
</evidence>
<sequence>MSQTEIAGIEKLRTGILIEIIIPILLLIVSIVYAGLIFTFTVSIPISSTTHPSPPVNRTIFPPITFIIIFIILILITAIIGLIGLLRIRAGFDVLSGMGKDVSIGKTGTTLSLVGLIVTIIGAISLIVIVGLFIIVAGVILDLVGGILIGTGIYKIGEIYNESTTKIGGILSAIPLYILPFIGYIISYVGLGNIKQRLTQPAYTQPIVYQLGQGTLDRNGYAKFQLYSSTNATIVSAIIEGTNIQTSVAIPLQPGNNAIVIYFGNVSSLTLGGIYTINLTINIMGNIQNVKVVIAYQ</sequence>
<keyword evidence="1" id="KW-0472">Membrane</keyword>
<keyword evidence="1" id="KW-0812">Transmembrane</keyword>
<feature type="transmembrane region" description="Helical" evidence="1">
    <location>
        <begin position="169"/>
        <end position="191"/>
    </location>
</feature>
<gene>
    <name evidence="2" type="ORF">J5U22_02009</name>
</gene>
<dbReference type="GeneID" id="65557358"/>
<evidence type="ECO:0000313" key="2">
    <source>
        <dbReference type="EMBL" id="QXJ35462.1"/>
    </source>
</evidence>
<proteinExistence type="predicted"/>
<dbReference type="Proteomes" id="UP000694036">
    <property type="component" value="Chromosome"/>
</dbReference>
<name>A0A8F5H0C5_9CREN</name>
<keyword evidence="1" id="KW-1133">Transmembrane helix</keyword>
<evidence type="ECO:0008006" key="4">
    <source>
        <dbReference type="Google" id="ProtNLM"/>
    </source>
</evidence>